<protein>
    <submittedName>
        <fullName evidence="1">Uncharacterized protein</fullName>
    </submittedName>
</protein>
<sequence>MATRQQMLGYIEECMSDEEMLDSYVLCEKLAANNVDTETVTVDTLLSDYVSEMSNKELAELCTEVRGETLAQWIKNNPAPPESNGPGF</sequence>
<dbReference type="AlphaFoldDB" id="A0AAE3G3X7"/>
<name>A0AAE3G3X7_9GAMM</name>
<dbReference type="Proteomes" id="UP001205843">
    <property type="component" value="Unassembled WGS sequence"/>
</dbReference>
<evidence type="ECO:0000313" key="1">
    <source>
        <dbReference type="EMBL" id="MCP1674639.1"/>
    </source>
</evidence>
<dbReference type="EMBL" id="JALJXV010000003">
    <property type="protein sequence ID" value="MCP1674639.1"/>
    <property type="molecule type" value="Genomic_DNA"/>
</dbReference>
<dbReference type="RefSeq" id="WP_253476793.1">
    <property type="nucleotide sequence ID" value="NZ_JALJXV010000003.1"/>
</dbReference>
<reference evidence="1" key="1">
    <citation type="submission" date="2022-03" db="EMBL/GenBank/DDBJ databases">
        <title>Genomic Encyclopedia of Type Strains, Phase III (KMG-III): the genomes of soil and plant-associated and newly described type strains.</title>
        <authorList>
            <person name="Whitman W."/>
        </authorList>
    </citation>
    <scope>NUCLEOTIDE SEQUENCE</scope>
    <source>
        <strain evidence="1">ANL 6-2</strain>
    </source>
</reference>
<proteinExistence type="predicted"/>
<keyword evidence="2" id="KW-1185">Reference proteome</keyword>
<gene>
    <name evidence="1" type="ORF">J2T57_001741</name>
</gene>
<comment type="caution">
    <text evidence="1">The sequence shown here is derived from an EMBL/GenBank/DDBJ whole genome shotgun (WGS) entry which is preliminary data.</text>
</comment>
<organism evidence="1 2">
    <name type="scientific">Natronocella acetinitrilica</name>
    <dbReference type="NCBI Taxonomy" id="414046"/>
    <lineage>
        <taxon>Bacteria</taxon>
        <taxon>Pseudomonadati</taxon>
        <taxon>Pseudomonadota</taxon>
        <taxon>Gammaproteobacteria</taxon>
        <taxon>Chromatiales</taxon>
        <taxon>Ectothiorhodospiraceae</taxon>
        <taxon>Natronocella</taxon>
    </lineage>
</organism>
<accession>A0AAE3G3X7</accession>
<evidence type="ECO:0000313" key="2">
    <source>
        <dbReference type="Proteomes" id="UP001205843"/>
    </source>
</evidence>